<keyword evidence="7" id="KW-0325">Glycoprotein</keyword>
<keyword evidence="8" id="KW-1133">Transmembrane helix</keyword>
<evidence type="ECO:0000256" key="1">
    <source>
        <dbReference type="ARBA" id="ARBA00004236"/>
    </source>
</evidence>
<feature type="domain" description="Ig-like" evidence="9">
    <location>
        <begin position="41"/>
        <end position="121"/>
    </location>
</feature>
<keyword evidence="5 8" id="KW-0472">Membrane</keyword>
<evidence type="ECO:0000256" key="7">
    <source>
        <dbReference type="ARBA" id="ARBA00023180"/>
    </source>
</evidence>
<keyword evidence="6" id="KW-1015">Disulfide bond</keyword>
<evidence type="ECO:0000256" key="4">
    <source>
        <dbReference type="ARBA" id="ARBA00022859"/>
    </source>
</evidence>
<gene>
    <name evidence="10" type="ORF">Q7C36_014776</name>
</gene>
<evidence type="ECO:0000259" key="9">
    <source>
        <dbReference type="PROSITE" id="PS50835"/>
    </source>
</evidence>
<dbReference type="PANTHER" id="PTHR19433:SF111">
    <property type="entry name" value="T CELL RECEPTOR ALPHA VARIABLE 4"/>
    <property type="match status" value="1"/>
</dbReference>
<name>A0AA88SI13_TACVA</name>
<keyword evidence="3" id="KW-0732">Signal</keyword>
<accession>A0AA88SI13</accession>
<dbReference type="SUPFAM" id="SSF48726">
    <property type="entry name" value="Immunoglobulin"/>
    <property type="match status" value="1"/>
</dbReference>
<dbReference type="Gene3D" id="2.60.40.10">
    <property type="entry name" value="Immunoglobulins"/>
    <property type="match status" value="1"/>
</dbReference>
<evidence type="ECO:0000256" key="8">
    <source>
        <dbReference type="SAM" id="Phobius"/>
    </source>
</evidence>
<comment type="subcellular location">
    <subcellularLocation>
        <location evidence="1">Cell membrane</location>
    </subcellularLocation>
</comment>
<protein>
    <recommendedName>
        <fullName evidence="9">Ig-like domain-containing protein</fullName>
    </recommendedName>
</protein>
<dbReference type="PROSITE" id="PS50835">
    <property type="entry name" value="IG_LIKE"/>
    <property type="match status" value="1"/>
</dbReference>
<dbReference type="GO" id="GO:0005886">
    <property type="term" value="C:plasma membrane"/>
    <property type="evidence" value="ECO:0007669"/>
    <property type="project" value="UniProtKB-SubCell"/>
</dbReference>
<evidence type="ECO:0000256" key="2">
    <source>
        <dbReference type="ARBA" id="ARBA00022475"/>
    </source>
</evidence>
<dbReference type="EMBL" id="JAVHJS010000015">
    <property type="protein sequence ID" value="KAK2834075.1"/>
    <property type="molecule type" value="Genomic_DNA"/>
</dbReference>
<proteinExistence type="predicted"/>
<dbReference type="SMART" id="SM00409">
    <property type="entry name" value="IG"/>
    <property type="match status" value="1"/>
</dbReference>
<dbReference type="InterPro" id="IPR013106">
    <property type="entry name" value="Ig_V-set"/>
</dbReference>
<keyword evidence="11" id="KW-1185">Reference proteome</keyword>
<dbReference type="InterPro" id="IPR013783">
    <property type="entry name" value="Ig-like_fold"/>
</dbReference>
<dbReference type="PANTHER" id="PTHR19433">
    <property type="entry name" value="T-CELL RECEPTOR ALPHA CHAIN V REGION-RELATED"/>
    <property type="match status" value="1"/>
</dbReference>
<dbReference type="GO" id="GO:0002376">
    <property type="term" value="P:immune system process"/>
    <property type="evidence" value="ECO:0007669"/>
    <property type="project" value="UniProtKB-KW"/>
</dbReference>
<dbReference type="AlphaFoldDB" id="A0AA88SI13"/>
<evidence type="ECO:0000256" key="5">
    <source>
        <dbReference type="ARBA" id="ARBA00023136"/>
    </source>
</evidence>
<dbReference type="GO" id="GO:0009617">
    <property type="term" value="P:response to bacterium"/>
    <property type="evidence" value="ECO:0007669"/>
    <property type="project" value="TreeGrafter"/>
</dbReference>
<keyword evidence="2" id="KW-1003">Cell membrane</keyword>
<dbReference type="SMART" id="SM00406">
    <property type="entry name" value="IGv"/>
    <property type="match status" value="1"/>
</dbReference>
<sequence>MFSGGCVLDMAEFLSGFNLLLLIGVISLSLLQNISADLLSVDPGENVTLFCNITNYSEISWYHMNSSGVRQIISTKQGKVDKHFYTDYNEDKSHFTISESSSSVSLVIIGVRDTDLGFYYCGGRNKEHIQFGKVISLNFTGRKPSLCQCSVQKKDQKIFYEQHNIRFGQCDVRNSHLTTTETLNNTRWSALISSGISDHLKLHPCTTELIRVKGLRCATDSTEQVGSLQKHGNPPCLLWVTVILKDGNRHHHSVQYNTTSDSVTYTTVNTQPQS</sequence>
<keyword evidence="4" id="KW-0391">Immunity</keyword>
<evidence type="ECO:0000313" key="11">
    <source>
        <dbReference type="Proteomes" id="UP001187315"/>
    </source>
</evidence>
<dbReference type="Pfam" id="PF07686">
    <property type="entry name" value="V-set"/>
    <property type="match status" value="1"/>
</dbReference>
<reference evidence="10" key="1">
    <citation type="submission" date="2023-08" db="EMBL/GenBank/DDBJ databases">
        <title>Pelteobagrus vachellii genome.</title>
        <authorList>
            <person name="Liu H."/>
        </authorList>
    </citation>
    <scope>NUCLEOTIDE SEQUENCE</scope>
    <source>
        <strain evidence="10">PRFRI_2022a</strain>
        <tissue evidence="10">Muscle</tissue>
    </source>
</reference>
<comment type="caution">
    <text evidence="10">The sequence shown here is derived from an EMBL/GenBank/DDBJ whole genome shotgun (WGS) entry which is preliminary data.</text>
</comment>
<keyword evidence="8" id="KW-0812">Transmembrane</keyword>
<evidence type="ECO:0000256" key="3">
    <source>
        <dbReference type="ARBA" id="ARBA00022729"/>
    </source>
</evidence>
<dbReference type="InterPro" id="IPR007110">
    <property type="entry name" value="Ig-like_dom"/>
</dbReference>
<dbReference type="InterPro" id="IPR052051">
    <property type="entry name" value="TCR_complex_component"/>
</dbReference>
<feature type="transmembrane region" description="Helical" evidence="8">
    <location>
        <begin position="13"/>
        <end position="31"/>
    </location>
</feature>
<evidence type="ECO:0000256" key="6">
    <source>
        <dbReference type="ARBA" id="ARBA00023157"/>
    </source>
</evidence>
<dbReference type="InterPro" id="IPR036179">
    <property type="entry name" value="Ig-like_dom_sf"/>
</dbReference>
<dbReference type="InterPro" id="IPR003599">
    <property type="entry name" value="Ig_sub"/>
</dbReference>
<organism evidence="10 11">
    <name type="scientific">Tachysurus vachellii</name>
    <name type="common">Darkbarbel catfish</name>
    <name type="synonym">Pelteobagrus vachellii</name>
    <dbReference type="NCBI Taxonomy" id="175792"/>
    <lineage>
        <taxon>Eukaryota</taxon>
        <taxon>Metazoa</taxon>
        <taxon>Chordata</taxon>
        <taxon>Craniata</taxon>
        <taxon>Vertebrata</taxon>
        <taxon>Euteleostomi</taxon>
        <taxon>Actinopterygii</taxon>
        <taxon>Neopterygii</taxon>
        <taxon>Teleostei</taxon>
        <taxon>Ostariophysi</taxon>
        <taxon>Siluriformes</taxon>
        <taxon>Bagridae</taxon>
        <taxon>Tachysurus</taxon>
    </lineage>
</organism>
<evidence type="ECO:0000313" key="10">
    <source>
        <dbReference type="EMBL" id="KAK2834075.1"/>
    </source>
</evidence>
<dbReference type="Proteomes" id="UP001187315">
    <property type="component" value="Unassembled WGS sequence"/>
</dbReference>